<dbReference type="Pfam" id="PF04542">
    <property type="entry name" value="Sigma70_r2"/>
    <property type="match status" value="1"/>
</dbReference>
<dbReference type="PANTHER" id="PTHR43133">
    <property type="entry name" value="RNA POLYMERASE ECF-TYPE SIGMA FACTO"/>
    <property type="match status" value="1"/>
</dbReference>
<organism evidence="8 9">
    <name type="scientific">Ilumatobacter fluminis</name>
    <dbReference type="NCBI Taxonomy" id="467091"/>
    <lineage>
        <taxon>Bacteria</taxon>
        <taxon>Bacillati</taxon>
        <taxon>Actinomycetota</taxon>
        <taxon>Acidimicrobiia</taxon>
        <taxon>Acidimicrobiales</taxon>
        <taxon>Ilumatobacteraceae</taxon>
        <taxon>Ilumatobacter</taxon>
    </lineage>
</organism>
<dbReference type="EMBL" id="SOAU01000001">
    <property type="protein sequence ID" value="TDT14785.1"/>
    <property type="molecule type" value="Genomic_DNA"/>
</dbReference>
<dbReference type="InterPro" id="IPR014284">
    <property type="entry name" value="RNA_pol_sigma-70_dom"/>
</dbReference>
<accession>A0A4R7HVD3</accession>
<evidence type="ECO:0000256" key="2">
    <source>
        <dbReference type="ARBA" id="ARBA00023015"/>
    </source>
</evidence>
<dbReference type="InterPro" id="IPR039425">
    <property type="entry name" value="RNA_pol_sigma-70-like"/>
</dbReference>
<dbReference type="Gene3D" id="1.10.1740.10">
    <property type="match status" value="1"/>
</dbReference>
<evidence type="ECO:0000256" key="3">
    <source>
        <dbReference type="ARBA" id="ARBA00023082"/>
    </source>
</evidence>
<dbReference type="PANTHER" id="PTHR43133:SF50">
    <property type="entry name" value="ECF RNA POLYMERASE SIGMA FACTOR SIGM"/>
    <property type="match status" value="1"/>
</dbReference>
<name>A0A4R7HVD3_9ACTN</name>
<dbReference type="GO" id="GO:0016987">
    <property type="term" value="F:sigma factor activity"/>
    <property type="evidence" value="ECO:0007669"/>
    <property type="project" value="UniProtKB-KW"/>
</dbReference>
<dbReference type="SUPFAM" id="SSF88659">
    <property type="entry name" value="Sigma3 and sigma4 domains of RNA polymerase sigma factors"/>
    <property type="match status" value="1"/>
</dbReference>
<dbReference type="RefSeq" id="WP_133867300.1">
    <property type="nucleotide sequence ID" value="NZ_SOAU01000001.1"/>
</dbReference>
<comment type="caution">
    <text evidence="8">The sequence shown here is derived from an EMBL/GenBank/DDBJ whole genome shotgun (WGS) entry which is preliminary data.</text>
</comment>
<keyword evidence="5" id="KW-0804">Transcription</keyword>
<dbReference type="AlphaFoldDB" id="A0A4R7HVD3"/>
<evidence type="ECO:0000313" key="8">
    <source>
        <dbReference type="EMBL" id="TDT14785.1"/>
    </source>
</evidence>
<keyword evidence="9" id="KW-1185">Reference proteome</keyword>
<comment type="similarity">
    <text evidence="1">Belongs to the sigma-70 factor family. ECF subfamily.</text>
</comment>
<evidence type="ECO:0000256" key="5">
    <source>
        <dbReference type="ARBA" id="ARBA00023163"/>
    </source>
</evidence>
<protein>
    <submittedName>
        <fullName evidence="8">RNA polymerase sigma factor (Sigma-70 family)</fullName>
    </submittedName>
</protein>
<keyword evidence="2" id="KW-0805">Transcription regulation</keyword>
<dbReference type="InterPro" id="IPR013249">
    <property type="entry name" value="RNA_pol_sigma70_r4_t2"/>
</dbReference>
<dbReference type="GO" id="GO:0006352">
    <property type="term" value="P:DNA-templated transcription initiation"/>
    <property type="evidence" value="ECO:0007669"/>
    <property type="project" value="InterPro"/>
</dbReference>
<sequence>MADGFVSDDFEGLYHRELATTVRLAHLLTGSNAAADDIAHEAFLKVRDRWESIVNPGAYLRVVAVNLCRNWHRSNRRRVAREQRAASVPRTGADDPAIDVELLDLVDRLPFRQRTVLVARYWLDLPEAEIAELVGCRPGTVKSLASRGLDSLRKDLS</sequence>
<evidence type="ECO:0000259" key="7">
    <source>
        <dbReference type="Pfam" id="PF08281"/>
    </source>
</evidence>
<dbReference type="OrthoDB" id="3686693at2"/>
<evidence type="ECO:0000256" key="1">
    <source>
        <dbReference type="ARBA" id="ARBA00010641"/>
    </source>
</evidence>
<dbReference type="InterPro" id="IPR036388">
    <property type="entry name" value="WH-like_DNA-bd_sf"/>
</dbReference>
<dbReference type="InterPro" id="IPR013324">
    <property type="entry name" value="RNA_pol_sigma_r3/r4-like"/>
</dbReference>
<dbReference type="InterPro" id="IPR007627">
    <property type="entry name" value="RNA_pol_sigma70_r2"/>
</dbReference>
<feature type="domain" description="RNA polymerase sigma-70 region 2" evidence="6">
    <location>
        <begin position="13"/>
        <end position="78"/>
    </location>
</feature>
<keyword evidence="3" id="KW-0731">Sigma factor</keyword>
<dbReference type="CDD" id="cd06171">
    <property type="entry name" value="Sigma70_r4"/>
    <property type="match status" value="1"/>
</dbReference>
<dbReference type="SUPFAM" id="SSF88946">
    <property type="entry name" value="Sigma2 domain of RNA polymerase sigma factors"/>
    <property type="match status" value="1"/>
</dbReference>
<dbReference type="InterPro" id="IPR013325">
    <property type="entry name" value="RNA_pol_sigma_r2"/>
</dbReference>
<proteinExistence type="inferred from homology"/>
<keyword evidence="4" id="KW-0238">DNA-binding</keyword>
<dbReference type="Pfam" id="PF08281">
    <property type="entry name" value="Sigma70_r4_2"/>
    <property type="match status" value="1"/>
</dbReference>
<dbReference type="GO" id="GO:0003677">
    <property type="term" value="F:DNA binding"/>
    <property type="evidence" value="ECO:0007669"/>
    <property type="project" value="UniProtKB-KW"/>
</dbReference>
<evidence type="ECO:0000259" key="6">
    <source>
        <dbReference type="Pfam" id="PF04542"/>
    </source>
</evidence>
<feature type="domain" description="RNA polymerase sigma factor 70 region 4 type 2" evidence="7">
    <location>
        <begin position="101"/>
        <end position="150"/>
    </location>
</feature>
<reference evidence="8 9" key="1">
    <citation type="submission" date="2019-03" db="EMBL/GenBank/DDBJ databases">
        <title>Sequencing the genomes of 1000 actinobacteria strains.</title>
        <authorList>
            <person name="Klenk H.-P."/>
        </authorList>
    </citation>
    <scope>NUCLEOTIDE SEQUENCE [LARGE SCALE GENOMIC DNA]</scope>
    <source>
        <strain evidence="8 9">DSM 18936</strain>
    </source>
</reference>
<evidence type="ECO:0000256" key="4">
    <source>
        <dbReference type="ARBA" id="ARBA00023125"/>
    </source>
</evidence>
<evidence type="ECO:0000313" key="9">
    <source>
        <dbReference type="Proteomes" id="UP000294558"/>
    </source>
</evidence>
<gene>
    <name evidence="8" type="ORF">BDK89_0341</name>
</gene>
<dbReference type="Gene3D" id="1.10.10.10">
    <property type="entry name" value="Winged helix-like DNA-binding domain superfamily/Winged helix DNA-binding domain"/>
    <property type="match status" value="1"/>
</dbReference>
<dbReference type="NCBIfam" id="TIGR02937">
    <property type="entry name" value="sigma70-ECF"/>
    <property type="match status" value="1"/>
</dbReference>
<dbReference type="Proteomes" id="UP000294558">
    <property type="component" value="Unassembled WGS sequence"/>
</dbReference>